<proteinExistence type="predicted"/>
<keyword evidence="1" id="KW-0732">Signal</keyword>
<dbReference type="EMBL" id="JAESVN010000004">
    <property type="protein sequence ID" value="MBL4917859.1"/>
    <property type="molecule type" value="Genomic_DNA"/>
</dbReference>
<feature type="chain" id="PRO_5035448563" evidence="1">
    <location>
        <begin position="22"/>
        <end position="126"/>
    </location>
</feature>
<accession>A0A8K0V8Y4</accession>
<dbReference type="RefSeq" id="WP_202688774.1">
    <property type="nucleotide sequence ID" value="NZ_JAESVN010000004.1"/>
</dbReference>
<dbReference type="InterPro" id="IPR019225">
    <property type="entry name" value="DUF2155"/>
</dbReference>
<keyword evidence="3" id="KW-1185">Reference proteome</keyword>
<name>A0A8K0V8Y4_9RHOB</name>
<sequence length="126" mass="13470">MIRILSILLLGLMVPAHPARAQTDPVITATTAPGGVVRWLDKVSGATGDLDLSRGQSGTVGRLTIQLDDCRYPSDGVPTTAYAHLTILDRLASGPVFAGWMIADSPALSALDHSRYDVWVLRCLTE</sequence>
<evidence type="ECO:0000256" key="1">
    <source>
        <dbReference type="SAM" id="SignalP"/>
    </source>
</evidence>
<dbReference type="AlphaFoldDB" id="A0A8K0V8Y4"/>
<feature type="signal peptide" evidence="1">
    <location>
        <begin position="1"/>
        <end position="21"/>
    </location>
</feature>
<protein>
    <submittedName>
        <fullName evidence="2">DUF2155 domain-containing protein</fullName>
    </submittedName>
</protein>
<dbReference type="Pfam" id="PF09923">
    <property type="entry name" value="DUF2155"/>
    <property type="match status" value="1"/>
</dbReference>
<dbReference type="Proteomes" id="UP000648908">
    <property type="component" value="Unassembled WGS sequence"/>
</dbReference>
<comment type="caution">
    <text evidence="2">The sequence shown here is derived from an EMBL/GenBank/DDBJ whole genome shotgun (WGS) entry which is preliminary data.</text>
</comment>
<evidence type="ECO:0000313" key="3">
    <source>
        <dbReference type="Proteomes" id="UP000648908"/>
    </source>
</evidence>
<organism evidence="2 3">
    <name type="scientific">Szabonella alba</name>
    <dbReference type="NCBI Taxonomy" id="2804194"/>
    <lineage>
        <taxon>Bacteria</taxon>
        <taxon>Pseudomonadati</taxon>
        <taxon>Pseudomonadota</taxon>
        <taxon>Alphaproteobacteria</taxon>
        <taxon>Rhodobacterales</taxon>
        <taxon>Paracoccaceae</taxon>
        <taxon>Szabonella</taxon>
    </lineage>
</organism>
<evidence type="ECO:0000313" key="2">
    <source>
        <dbReference type="EMBL" id="MBL4917859.1"/>
    </source>
</evidence>
<gene>
    <name evidence="2" type="ORF">JL811_11570</name>
</gene>
<reference evidence="2" key="1">
    <citation type="submission" date="2021-01" db="EMBL/GenBank/DDBJ databases">
        <title>Tabrizicola alba sp. nov. a motile alkaliphilic bacterium isolated from a soda lake.</title>
        <authorList>
            <person name="Szuroczki S."/>
            <person name="Abbaszade G."/>
            <person name="Schumann P."/>
            <person name="Toth E."/>
        </authorList>
    </citation>
    <scope>NUCLEOTIDE SEQUENCE</scope>
    <source>
        <strain evidence="2">DMG-N-6</strain>
    </source>
</reference>